<dbReference type="InterPro" id="IPR029032">
    <property type="entry name" value="AhpD-like"/>
</dbReference>
<accession>A0A1H7HL16</accession>
<dbReference type="Gene3D" id="1.20.1290.10">
    <property type="entry name" value="AhpD-like"/>
    <property type="match status" value="1"/>
</dbReference>
<name>A0A1H7HL16_9NOCA</name>
<reference evidence="2" key="1">
    <citation type="submission" date="2016-10" db="EMBL/GenBank/DDBJ databases">
        <authorList>
            <person name="Varghese N."/>
            <person name="Submissions S."/>
        </authorList>
    </citation>
    <scope>NUCLEOTIDE SEQUENCE [LARGE SCALE GENOMIC DNA]</scope>
    <source>
        <strain evidence="2">DSM 44675</strain>
    </source>
</reference>
<dbReference type="AlphaFoldDB" id="A0A1H7HL16"/>
<proteinExistence type="predicted"/>
<evidence type="ECO:0000313" key="1">
    <source>
        <dbReference type="EMBL" id="SEK50357.1"/>
    </source>
</evidence>
<dbReference type="Proteomes" id="UP000198677">
    <property type="component" value="Unassembled WGS sequence"/>
</dbReference>
<evidence type="ECO:0000313" key="2">
    <source>
        <dbReference type="Proteomes" id="UP000198677"/>
    </source>
</evidence>
<dbReference type="EMBL" id="FOAW01000002">
    <property type="protein sequence ID" value="SEK50357.1"/>
    <property type="molecule type" value="Genomic_DNA"/>
</dbReference>
<dbReference type="RefSeq" id="WP_072750490.1">
    <property type="nucleotide sequence ID" value="NZ_FOAW01000002.1"/>
</dbReference>
<keyword evidence="2" id="KW-1185">Reference proteome</keyword>
<gene>
    <name evidence="1" type="ORF">SAMN05444583_102139</name>
</gene>
<protein>
    <submittedName>
        <fullName evidence="1">N-terminal domain of uncharacterized protein YciW-containing protein</fullName>
    </submittedName>
</protein>
<dbReference type="OrthoDB" id="4553971at2"/>
<dbReference type="SUPFAM" id="SSF69118">
    <property type="entry name" value="AhpD-like"/>
    <property type="match status" value="1"/>
</dbReference>
<organism evidence="1 2">
    <name type="scientific">Rhodococcus maanshanensis</name>
    <dbReference type="NCBI Taxonomy" id="183556"/>
    <lineage>
        <taxon>Bacteria</taxon>
        <taxon>Bacillati</taxon>
        <taxon>Actinomycetota</taxon>
        <taxon>Actinomycetes</taxon>
        <taxon>Mycobacteriales</taxon>
        <taxon>Nocardiaceae</taxon>
        <taxon>Rhodococcus</taxon>
    </lineage>
</organism>
<sequence length="168" mass="17204">MTTSSTQSPPNSTADVLDGVLGARLAGAVAPLRSARPAVAEHTQRLHDALFVAPSADLPTREQLVAVALRVAVLARQPALAEHYSALLPEDLAEAVATGAVHDPVLAALLSHAALVTVDPSASARSAIETLRAAGLSETAIVTVSQAIGFVNYQIRLVAGYTLIGESA</sequence>